<dbReference type="PANTHER" id="PTHR36681:SF3">
    <property type="entry name" value="NUCLEAR GTPASE, GERMINAL CENTER-ASSOCIATED, TANDEM DUPLICATE 3"/>
    <property type="match status" value="1"/>
</dbReference>
<gene>
    <name evidence="1" type="ORF">HK097_009361</name>
</gene>
<dbReference type="AlphaFoldDB" id="A0AAD5SBE5"/>
<evidence type="ECO:0000313" key="1">
    <source>
        <dbReference type="EMBL" id="KAJ3049668.1"/>
    </source>
</evidence>
<comment type="caution">
    <text evidence="1">The sequence shown here is derived from an EMBL/GenBank/DDBJ whole genome shotgun (WGS) entry which is preliminary data.</text>
</comment>
<keyword evidence="2" id="KW-1185">Reference proteome</keyword>
<dbReference type="Proteomes" id="UP001212841">
    <property type="component" value="Unassembled WGS sequence"/>
</dbReference>
<proteinExistence type="predicted"/>
<evidence type="ECO:0000313" key="2">
    <source>
        <dbReference type="Proteomes" id="UP001212841"/>
    </source>
</evidence>
<organism evidence="1 2">
    <name type="scientific">Rhizophlyctis rosea</name>
    <dbReference type="NCBI Taxonomy" id="64517"/>
    <lineage>
        <taxon>Eukaryota</taxon>
        <taxon>Fungi</taxon>
        <taxon>Fungi incertae sedis</taxon>
        <taxon>Chytridiomycota</taxon>
        <taxon>Chytridiomycota incertae sedis</taxon>
        <taxon>Chytridiomycetes</taxon>
        <taxon>Rhizophlyctidales</taxon>
        <taxon>Rhizophlyctidaceae</taxon>
        <taxon>Rhizophlyctis</taxon>
    </lineage>
</organism>
<dbReference type="Gene3D" id="3.40.50.300">
    <property type="entry name" value="P-loop containing nucleotide triphosphate hydrolases"/>
    <property type="match status" value="1"/>
</dbReference>
<dbReference type="PANTHER" id="PTHR36681">
    <property type="entry name" value="NUCLEAR GTPASE, GERMINAL CENTER-ASSOCIATED, TANDEM DUPLICATE 3"/>
    <property type="match status" value="1"/>
</dbReference>
<accession>A0AAD5SBE5</accession>
<sequence>MDSANLPVKRPLAGAGDVLRKRMKPNEVTVHDVPALVQAIQLQLNKLTVSMNECLADFSFFAHWHSECQQLKDKKVLPTATIALVGGSEEGIGRLNLLVGDLLNEEGAMPNVGELQVLRGARAKALKAVQAIFPKIPPEEYSIEKFMQQEEVESVLGCLRHKWGVLSPGIVLVDLPGGGDANPARAAIAEGYLQKADKVFVVARIHRAVNQKMADDYLTSAVRHELTMGGRSKSVAYICTAIDQMPRADFKDDIKRYKLEDVWEMINKQKIVEEGAIEASNLKAREKKAALKVVKKEAEDRMTFQCIQVRNERVKEAKCRSFVAS</sequence>
<dbReference type="EMBL" id="JADGJD010000612">
    <property type="protein sequence ID" value="KAJ3049668.1"/>
    <property type="molecule type" value="Genomic_DNA"/>
</dbReference>
<reference evidence="1" key="1">
    <citation type="submission" date="2020-05" db="EMBL/GenBank/DDBJ databases">
        <title>Phylogenomic resolution of chytrid fungi.</title>
        <authorList>
            <person name="Stajich J.E."/>
            <person name="Amses K."/>
            <person name="Simmons R."/>
            <person name="Seto K."/>
            <person name="Myers J."/>
            <person name="Bonds A."/>
            <person name="Quandt C.A."/>
            <person name="Barry K."/>
            <person name="Liu P."/>
            <person name="Grigoriev I."/>
            <person name="Longcore J.E."/>
            <person name="James T.Y."/>
        </authorList>
    </citation>
    <scope>NUCLEOTIDE SEQUENCE</scope>
    <source>
        <strain evidence="1">JEL0318</strain>
    </source>
</reference>
<name>A0AAD5SBE5_9FUNG</name>
<protein>
    <submittedName>
        <fullName evidence="1">Uncharacterized protein</fullName>
    </submittedName>
</protein>
<dbReference type="InterPro" id="IPR027417">
    <property type="entry name" value="P-loop_NTPase"/>
</dbReference>